<protein>
    <submittedName>
        <fullName evidence="2">Uncharacterized protein</fullName>
    </submittedName>
</protein>
<dbReference type="RefSeq" id="WP_418160338.1">
    <property type="nucleotide sequence ID" value="NZ_JBBLZC010000015.1"/>
</dbReference>
<name>A0ABU8XTE9_9PROT</name>
<feature type="chain" id="PRO_5045648978" evidence="1">
    <location>
        <begin position="29"/>
        <end position="115"/>
    </location>
</feature>
<comment type="caution">
    <text evidence="2">The sequence shown here is derived from an EMBL/GenBank/DDBJ whole genome shotgun (WGS) entry which is preliminary data.</text>
</comment>
<organism evidence="2 3">
    <name type="scientific">Benzoatithermus flavus</name>
    <dbReference type="NCBI Taxonomy" id="3108223"/>
    <lineage>
        <taxon>Bacteria</taxon>
        <taxon>Pseudomonadati</taxon>
        <taxon>Pseudomonadota</taxon>
        <taxon>Alphaproteobacteria</taxon>
        <taxon>Geminicoccales</taxon>
        <taxon>Geminicoccaceae</taxon>
        <taxon>Benzoatithermus</taxon>
    </lineage>
</organism>
<keyword evidence="3" id="KW-1185">Reference proteome</keyword>
<keyword evidence="1" id="KW-0732">Signal</keyword>
<feature type="signal peptide" evidence="1">
    <location>
        <begin position="1"/>
        <end position="28"/>
    </location>
</feature>
<evidence type="ECO:0000313" key="2">
    <source>
        <dbReference type="EMBL" id="MEK0084486.1"/>
    </source>
</evidence>
<evidence type="ECO:0000256" key="1">
    <source>
        <dbReference type="SAM" id="SignalP"/>
    </source>
</evidence>
<accession>A0ABU8XTE9</accession>
<dbReference type="Proteomes" id="UP001375743">
    <property type="component" value="Unassembled WGS sequence"/>
</dbReference>
<dbReference type="EMBL" id="JBBLZC010000015">
    <property type="protein sequence ID" value="MEK0084486.1"/>
    <property type="molecule type" value="Genomic_DNA"/>
</dbReference>
<gene>
    <name evidence="2" type="ORF">U1T56_15120</name>
</gene>
<proteinExistence type="predicted"/>
<reference evidence="2 3" key="1">
    <citation type="submission" date="2024-01" db="EMBL/GenBank/DDBJ databases">
        <title>Multi-omics insights into the function and evolution of sodium benzoate biodegradation pathways in Benzoatithermus flavus gen. nov., sp. nov. from hot spring.</title>
        <authorList>
            <person name="Hu C.-J."/>
            <person name="Li W.-J."/>
        </authorList>
    </citation>
    <scope>NUCLEOTIDE SEQUENCE [LARGE SCALE GENOMIC DNA]</scope>
    <source>
        <strain evidence="2 3">SYSU G07066</strain>
    </source>
</reference>
<sequence>MSGSAPLPRPLAAVVAAATLAAPSPVRAADMLLLQQTLQPDQPGTAFLQIDRDRLVLARARKEKGFEHTLELTLMGEPPLVVTVRCIDQAATRQLLDALRPGTLPQLDVTARCRL</sequence>
<evidence type="ECO:0000313" key="3">
    <source>
        <dbReference type="Proteomes" id="UP001375743"/>
    </source>
</evidence>